<protein>
    <submittedName>
        <fullName evidence="3">SWIM zinc finger family protein</fullName>
    </submittedName>
</protein>
<evidence type="ECO:0000256" key="1">
    <source>
        <dbReference type="PROSITE-ProRule" id="PRU00325"/>
    </source>
</evidence>
<dbReference type="PROSITE" id="PS50966">
    <property type="entry name" value="ZF_SWIM"/>
    <property type="match status" value="1"/>
</dbReference>
<evidence type="ECO:0000313" key="3">
    <source>
        <dbReference type="EMBL" id="NOU91721.1"/>
    </source>
</evidence>
<dbReference type="AlphaFoldDB" id="A0A972GJ35"/>
<gene>
    <name evidence="3" type="ORF">GC093_00510</name>
</gene>
<evidence type="ECO:0000259" key="2">
    <source>
        <dbReference type="PROSITE" id="PS50966"/>
    </source>
</evidence>
<proteinExistence type="predicted"/>
<dbReference type="Proteomes" id="UP000641588">
    <property type="component" value="Unassembled WGS sequence"/>
</dbReference>
<dbReference type="RefSeq" id="WP_171649885.1">
    <property type="nucleotide sequence ID" value="NZ_WHOD01000003.1"/>
</dbReference>
<dbReference type="EMBL" id="WHOD01000003">
    <property type="protein sequence ID" value="NOU91721.1"/>
    <property type="molecule type" value="Genomic_DNA"/>
</dbReference>
<keyword evidence="1" id="KW-0863">Zinc-finger</keyword>
<reference evidence="3" key="1">
    <citation type="submission" date="2019-10" db="EMBL/GenBank/DDBJ databases">
        <title>Description of Paenibacillus glebae sp. nov.</title>
        <authorList>
            <person name="Carlier A."/>
            <person name="Qi S."/>
        </authorList>
    </citation>
    <scope>NUCLEOTIDE SEQUENCE</scope>
    <source>
        <strain evidence="3">LMG 31456</strain>
    </source>
</reference>
<keyword evidence="4" id="KW-1185">Reference proteome</keyword>
<evidence type="ECO:0000313" key="4">
    <source>
        <dbReference type="Proteomes" id="UP000641588"/>
    </source>
</evidence>
<accession>A0A972GJ35</accession>
<organism evidence="3 4">
    <name type="scientific">Paenibacillus foliorum</name>
    <dbReference type="NCBI Taxonomy" id="2654974"/>
    <lineage>
        <taxon>Bacteria</taxon>
        <taxon>Bacillati</taxon>
        <taxon>Bacillota</taxon>
        <taxon>Bacilli</taxon>
        <taxon>Bacillales</taxon>
        <taxon>Paenibacillaceae</taxon>
        <taxon>Paenibacillus</taxon>
    </lineage>
</organism>
<keyword evidence="1" id="KW-0479">Metal-binding</keyword>
<name>A0A972GJ35_9BACL</name>
<comment type="caution">
    <text evidence="3">The sequence shown here is derived from an EMBL/GenBank/DDBJ whole genome shotgun (WGS) entry which is preliminary data.</text>
</comment>
<dbReference type="GO" id="GO:0008270">
    <property type="term" value="F:zinc ion binding"/>
    <property type="evidence" value="ECO:0007669"/>
    <property type="project" value="UniProtKB-KW"/>
</dbReference>
<feature type="domain" description="SWIM-type" evidence="2">
    <location>
        <begin position="55"/>
        <end position="91"/>
    </location>
</feature>
<sequence length="482" mass="54454">MITINEAYVDSLALNAAAVKNGRDLVKKNKITKRCRTEDKTLLFGDCQGSGKEPYRCSVDYLKPESPVYRCTCPSRQFPCKHILGLLYASAAGQTFSVEAIPQEIAEKRDKADKREEKKKEAIGVGSDEAAVPKRKTNKAALAKKINAQLEGVELLDKLIRQLVQNGVAGIDSKVLKMMDDQAKQLGNFYVPGLQNELRELILLIKENKDSESLYTEAMDQLTYLHALLRKSRDYLTSRKQNPELAMDSESGLEESIGHAWQLSELRDYGRVQAHVELAQLAFRSNLYAARSEYVDEGLWMDLSSGSLYVTRHYRPVKAAKYMKEEDSVFDIVKASELFIYPGELNPRVRWDDGPLRSMQAEDLERIHSYSRSSFTEVIKLVKNQLKNPLSDKHPVVLLRYSEIVVGEDDSYGLLDAQGKQIVLQDTAYLAHATTHLLPLLTPELAANQAMLVLFEHELSSGRLIAQPLSLVTKREIIRFIY</sequence>
<dbReference type="InterPro" id="IPR007527">
    <property type="entry name" value="Znf_SWIM"/>
</dbReference>
<keyword evidence="1" id="KW-0862">Zinc</keyword>
<dbReference type="Pfam" id="PF04434">
    <property type="entry name" value="SWIM"/>
    <property type="match status" value="1"/>
</dbReference>